<accession>A0ABT0XPZ4</accession>
<dbReference type="Pfam" id="PF00899">
    <property type="entry name" value="ThiF"/>
    <property type="match status" value="1"/>
</dbReference>
<reference evidence="2" key="1">
    <citation type="submission" date="2022-06" db="EMBL/GenBank/DDBJ databases">
        <title>Alkalicoccobacillus porphyridii sp. nov., isolated from a marine red alga, Porphyridium purpureum and reclassification of Shouchella plakortidis and Shouchella gibsonii as Alkalicoccobacillus plakortidis comb. nov. and Alkalicoccobacillus gibsonii comb. nov.</title>
        <authorList>
            <person name="Kim K.H."/>
            <person name="Lee J.K."/>
            <person name="Han D.M."/>
            <person name="Baek J.H."/>
            <person name="Jeon C.O."/>
        </authorList>
    </citation>
    <scope>NUCLEOTIDE SEQUENCE</scope>
    <source>
        <strain evidence="2">DSM 19153</strain>
    </source>
</reference>
<name>A0ABT0XPZ4_9BACI</name>
<organism evidence="2 3">
    <name type="scientific">Alkalicoccobacillus plakortidis</name>
    <dbReference type="NCBI Taxonomy" id="444060"/>
    <lineage>
        <taxon>Bacteria</taxon>
        <taxon>Bacillati</taxon>
        <taxon>Bacillota</taxon>
        <taxon>Bacilli</taxon>
        <taxon>Bacillales</taxon>
        <taxon>Bacillaceae</taxon>
        <taxon>Alkalicoccobacillus</taxon>
    </lineage>
</organism>
<dbReference type="Gene3D" id="3.40.50.720">
    <property type="entry name" value="NAD(P)-binding Rossmann-like Domain"/>
    <property type="match status" value="1"/>
</dbReference>
<dbReference type="PANTHER" id="PTHR10953:SF102">
    <property type="entry name" value="ADENYLYLTRANSFERASE AND SULFURTRANSFERASE MOCS3"/>
    <property type="match status" value="1"/>
</dbReference>
<keyword evidence="2" id="KW-0808">Transferase</keyword>
<protein>
    <submittedName>
        <fullName evidence="2">ThiF family adenylyltransferase</fullName>
    </submittedName>
</protein>
<dbReference type="SUPFAM" id="SSF69572">
    <property type="entry name" value="Activating enzymes of the ubiquitin-like proteins"/>
    <property type="match status" value="1"/>
</dbReference>
<dbReference type="RefSeq" id="WP_251611600.1">
    <property type="nucleotide sequence ID" value="NZ_JAMQJY010000006.1"/>
</dbReference>
<keyword evidence="2" id="KW-0548">Nucleotidyltransferase</keyword>
<dbReference type="PANTHER" id="PTHR10953">
    <property type="entry name" value="UBIQUITIN-ACTIVATING ENZYME E1"/>
    <property type="match status" value="1"/>
</dbReference>
<keyword evidence="3" id="KW-1185">Reference proteome</keyword>
<gene>
    <name evidence="2" type="ORF">NDM98_21850</name>
</gene>
<comment type="caution">
    <text evidence="2">The sequence shown here is derived from an EMBL/GenBank/DDBJ whole genome shotgun (WGS) entry which is preliminary data.</text>
</comment>
<evidence type="ECO:0000259" key="1">
    <source>
        <dbReference type="Pfam" id="PF00899"/>
    </source>
</evidence>
<dbReference type="CDD" id="cd00757">
    <property type="entry name" value="ThiF_MoeB_HesA_family"/>
    <property type="match status" value="1"/>
</dbReference>
<sequence length="339" mass="37391">MDNINERYSRQMLFSGIGNEGQLKLAEASILIVGMGALGTAIANHLVRAGIGRVRIVDRDYVEMSNLQRQMLYDEEDVRDHLPKAEAAKYKLEKINSTIQIESIVADVNPTNVMELLDDIDVVLDGTDNFQTRFLMNDACFKLGIPFAYGGVVGATGLTSLFIPGETACLSCLIGSNASSGATCDTVGVISPVVDIVASMQCVEVLKYLTGNHGSLRHALLSIDVWHNRQHQVSITKPKATCPTCQKGEFNHLNKSTDEATMMCGRETVQINRGMPFELDEWSERLTPLATEVKKTPFLIRVQLHEGERLVLFPDGRVLVQGTEEISRAKSLFSRYIGN</sequence>
<dbReference type="InterPro" id="IPR045886">
    <property type="entry name" value="ThiF/MoeB/HesA"/>
</dbReference>
<feature type="domain" description="THIF-type NAD/FAD binding fold" evidence="1">
    <location>
        <begin position="8"/>
        <end position="243"/>
    </location>
</feature>
<evidence type="ECO:0000313" key="3">
    <source>
        <dbReference type="Proteomes" id="UP001203665"/>
    </source>
</evidence>
<dbReference type="Proteomes" id="UP001203665">
    <property type="component" value="Unassembled WGS sequence"/>
</dbReference>
<proteinExistence type="predicted"/>
<dbReference type="EMBL" id="JAMQJY010000006">
    <property type="protein sequence ID" value="MCM2677800.1"/>
    <property type="molecule type" value="Genomic_DNA"/>
</dbReference>
<dbReference type="GO" id="GO:0016779">
    <property type="term" value="F:nucleotidyltransferase activity"/>
    <property type="evidence" value="ECO:0007669"/>
    <property type="project" value="UniProtKB-KW"/>
</dbReference>
<dbReference type="InterPro" id="IPR000594">
    <property type="entry name" value="ThiF_NAD_FAD-bd"/>
</dbReference>
<dbReference type="InterPro" id="IPR035985">
    <property type="entry name" value="Ubiquitin-activating_enz"/>
</dbReference>
<evidence type="ECO:0000313" key="2">
    <source>
        <dbReference type="EMBL" id="MCM2677800.1"/>
    </source>
</evidence>